<sequence length="76" mass="8801">MLTVTLINGTEKEYDLPMSEVEAFVNWYDARDAGRSPGMYAIDKHTNNKGPFKKRKDYVVFDKILTYEVSEYTVAE</sequence>
<accession>A0ABX3ER27</accession>
<keyword evidence="2" id="KW-1185">Reference proteome</keyword>
<evidence type="ECO:0000313" key="2">
    <source>
        <dbReference type="Proteomes" id="UP000186058"/>
    </source>
</evidence>
<proteinExistence type="predicted"/>
<reference evidence="1 2" key="1">
    <citation type="submission" date="2016-03" db="EMBL/GenBank/DDBJ databases">
        <authorList>
            <person name="Sant'Anna F.H."/>
            <person name="Ambrosini A."/>
            <person name="Souza R."/>
            <person name="Bach E."/>
            <person name="Fernandes G."/>
            <person name="Balsanelli E."/>
            <person name="Baura V.A."/>
            <person name="Souza E.M."/>
            <person name="Passaglia L."/>
        </authorList>
    </citation>
    <scope>NUCLEOTIDE SEQUENCE [LARGE SCALE GENOMIC DNA]</scope>
    <source>
        <strain evidence="1 2">P26E</strain>
    </source>
</reference>
<gene>
    <name evidence="1" type="ORF">A3844_08305</name>
</gene>
<protein>
    <submittedName>
        <fullName evidence="1">Galactose oxidase</fullName>
    </submittedName>
</protein>
<dbReference type="Proteomes" id="UP000186058">
    <property type="component" value="Unassembled WGS sequence"/>
</dbReference>
<dbReference type="EMBL" id="LVWI01000031">
    <property type="protein sequence ID" value="OKP88396.1"/>
    <property type="molecule type" value="Genomic_DNA"/>
</dbReference>
<name>A0ABX3ER27_9BACL</name>
<evidence type="ECO:0000313" key="1">
    <source>
        <dbReference type="EMBL" id="OKP88396.1"/>
    </source>
</evidence>
<organism evidence="1 2">
    <name type="scientific">Paenibacillus helianthi</name>
    <dbReference type="NCBI Taxonomy" id="1349432"/>
    <lineage>
        <taxon>Bacteria</taxon>
        <taxon>Bacillati</taxon>
        <taxon>Bacillota</taxon>
        <taxon>Bacilli</taxon>
        <taxon>Bacillales</taxon>
        <taxon>Paenibacillaceae</taxon>
        <taxon>Paenibacillus</taxon>
    </lineage>
</organism>
<comment type="caution">
    <text evidence="1">The sequence shown here is derived from an EMBL/GenBank/DDBJ whole genome shotgun (WGS) entry which is preliminary data.</text>
</comment>